<feature type="region of interest" description="Disordered" evidence="1">
    <location>
        <begin position="73"/>
        <end position="105"/>
    </location>
</feature>
<reference evidence="3" key="2">
    <citation type="journal article" date="2008" name="Nucleic Acids Res.">
        <title>The rice annotation project database (RAP-DB): 2008 update.</title>
        <authorList>
            <consortium name="The rice annotation project (RAP)"/>
        </authorList>
    </citation>
    <scope>GENOME REANNOTATION</scope>
    <source>
        <strain evidence="3">cv. Nipponbare</strain>
    </source>
</reference>
<gene>
    <name evidence="2" type="primary">OSJNBb0003E08.31</name>
</gene>
<evidence type="ECO:0000313" key="3">
    <source>
        <dbReference type="Proteomes" id="UP000000763"/>
    </source>
</evidence>
<name>Q6Z4I0_ORYSJ</name>
<accession>Q6Z4I0</accession>
<feature type="region of interest" description="Disordered" evidence="1">
    <location>
        <begin position="135"/>
        <end position="162"/>
    </location>
</feature>
<evidence type="ECO:0000256" key="1">
    <source>
        <dbReference type="SAM" id="MobiDB-lite"/>
    </source>
</evidence>
<feature type="compositionally biased region" description="Gly residues" evidence="1">
    <location>
        <begin position="11"/>
        <end position="21"/>
    </location>
</feature>
<feature type="compositionally biased region" description="Low complexity" evidence="1">
    <location>
        <begin position="29"/>
        <end position="42"/>
    </location>
</feature>
<protein>
    <submittedName>
        <fullName evidence="2">Uncharacterized protein</fullName>
    </submittedName>
</protein>
<dbReference type="Proteomes" id="UP000000763">
    <property type="component" value="Chromosome 7"/>
</dbReference>
<sequence length="162" mass="17044">MAARRTAARQHGGGWQHGTGDGRARVRSPRPSATSSPTSSLSTVAAIVVDHLRGGPAVVDLICAGELGSRRRRCCPRRGRRRAAPPPPRSGEEGRSSLLPMEEASSLELRRRWPQALSLVLPTPISSLYTTILGSSSAPSATSPLSVLVGGGGGLARDRPRR</sequence>
<feature type="compositionally biased region" description="Basic residues" evidence="1">
    <location>
        <begin position="73"/>
        <end position="83"/>
    </location>
</feature>
<organism evidence="2 3">
    <name type="scientific">Oryza sativa subsp. japonica</name>
    <name type="common">Rice</name>
    <dbReference type="NCBI Taxonomy" id="39947"/>
    <lineage>
        <taxon>Eukaryota</taxon>
        <taxon>Viridiplantae</taxon>
        <taxon>Streptophyta</taxon>
        <taxon>Embryophyta</taxon>
        <taxon>Tracheophyta</taxon>
        <taxon>Spermatophyta</taxon>
        <taxon>Magnoliopsida</taxon>
        <taxon>Liliopsida</taxon>
        <taxon>Poales</taxon>
        <taxon>Poaceae</taxon>
        <taxon>BOP clade</taxon>
        <taxon>Oryzoideae</taxon>
        <taxon>Oryzeae</taxon>
        <taxon>Oryzinae</taxon>
        <taxon>Oryza</taxon>
        <taxon>Oryza sativa</taxon>
    </lineage>
</organism>
<reference evidence="3" key="1">
    <citation type="journal article" date="2005" name="Nature">
        <title>The map-based sequence of the rice genome.</title>
        <authorList>
            <consortium name="International rice genome sequencing project (IRGSP)"/>
            <person name="Matsumoto T."/>
            <person name="Wu J."/>
            <person name="Kanamori H."/>
            <person name="Katayose Y."/>
            <person name="Fujisawa M."/>
            <person name="Namiki N."/>
            <person name="Mizuno H."/>
            <person name="Yamamoto K."/>
            <person name="Antonio B.A."/>
            <person name="Baba T."/>
            <person name="Sakata K."/>
            <person name="Nagamura Y."/>
            <person name="Aoki H."/>
            <person name="Arikawa K."/>
            <person name="Arita K."/>
            <person name="Bito T."/>
            <person name="Chiden Y."/>
            <person name="Fujitsuka N."/>
            <person name="Fukunaka R."/>
            <person name="Hamada M."/>
            <person name="Harada C."/>
            <person name="Hayashi A."/>
            <person name="Hijishita S."/>
            <person name="Honda M."/>
            <person name="Hosokawa S."/>
            <person name="Ichikawa Y."/>
            <person name="Idonuma A."/>
            <person name="Iijima M."/>
            <person name="Ikeda M."/>
            <person name="Ikeno M."/>
            <person name="Ito K."/>
            <person name="Ito S."/>
            <person name="Ito T."/>
            <person name="Ito Y."/>
            <person name="Ito Y."/>
            <person name="Iwabuchi A."/>
            <person name="Kamiya K."/>
            <person name="Karasawa W."/>
            <person name="Kurita K."/>
            <person name="Katagiri S."/>
            <person name="Kikuta A."/>
            <person name="Kobayashi H."/>
            <person name="Kobayashi N."/>
            <person name="Machita K."/>
            <person name="Maehara T."/>
            <person name="Masukawa M."/>
            <person name="Mizubayashi T."/>
            <person name="Mukai Y."/>
            <person name="Nagasaki H."/>
            <person name="Nagata Y."/>
            <person name="Naito S."/>
            <person name="Nakashima M."/>
            <person name="Nakama Y."/>
            <person name="Nakamichi Y."/>
            <person name="Nakamura M."/>
            <person name="Meguro A."/>
            <person name="Negishi M."/>
            <person name="Ohta I."/>
            <person name="Ohta T."/>
            <person name="Okamoto M."/>
            <person name="Ono N."/>
            <person name="Saji S."/>
            <person name="Sakaguchi M."/>
            <person name="Sakai K."/>
            <person name="Shibata M."/>
            <person name="Shimokawa T."/>
            <person name="Song J."/>
            <person name="Takazaki Y."/>
            <person name="Terasawa K."/>
            <person name="Tsugane M."/>
            <person name="Tsuji K."/>
            <person name="Ueda S."/>
            <person name="Waki K."/>
            <person name="Yamagata H."/>
            <person name="Yamamoto M."/>
            <person name="Yamamoto S."/>
            <person name="Yamane H."/>
            <person name="Yoshiki S."/>
            <person name="Yoshihara R."/>
            <person name="Yukawa K."/>
            <person name="Zhong H."/>
            <person name="Yano M."/>
            <person name="Yuan Q."/>
            <person name="Ouyang S."/>
            <person name="Liu J."/>
            <person name="Jones K.M."/>
            <person name="Gansberger K."/>
            <person name="Moffat K."/>
            <person name="Hill J."/>
            <person name="Bera J."/>
            <person name="Fadrosh D."/>
            <person name="Jin S."/>
            <person name="Johri S."/>
            <person name="Kim M."/>
            <person name="Overton L."/>
            <person name="Reardon M."/>
            <person name="Tsitrin T."/>
            <person name="Vuong H."/>
            <person name="Weaver B."/>
            <person name="Ciecko A."/>
            <person name="Tallon L."/>
            <person name="Jackson J."/>
            <person name="Pai G."/>
            <person name="Aken S.V."/>
            <person name="Utterback T."/>
            <person name="Reidmuller S."/>
            <person name="Feldblyum T."/>
            <person name="Hsiao J."/>
            <person name="Zismann V."/>
            <person name="Iobst S."/>
            <person name="de Vazeille A.R."/>
            <person name="Buell C.R."/>
            <person name="Ying K."/>
            <person name="Li Y."/>
            <person name="Lu T."/>
            <person name="Huang Y."/>
            <person name="Zhao Q."/>
            <person name="Feng Q."/>
            <person name="Zhang L."/>
            <person name="Zhu J."/>
            <person name="Weng Q."/>
            <person name="Mu J."/>
            <person name="Lu Y."/>
            <person name="Fan D."/>
            <person name="Liu Y."/>
            <person name="Guan J."/>
            <person name="Zhang Y."/>
            <person name="Yu S."/>
            <person name="Liu X."/>
            <person name="Zhang Y."/>
            <person name="Hong G."/>
            <person name="Han B."/>
            <person name="Choisne N."/>
            <person name="Demange N."/>
            <person name="Orjeda G."/>
            <person name="Samain S."/>
            <person name="Cattolico L."/>
            <person name="Pelletier E."/>
            <person name="Couloux A."/>
            <person name="Segurens B."/>
            <person name="Wincker P."/>
            <person name="D'Hont A."/>
            <person name="Scarpelli C."/>
            <person name="Weissenbach J."/>
            <person name="Salanoubat M."/>
            <person name="Quetier F."/>
            <person name="Yu Y."/>
            <person name="Kim H.R."/>
            <person name="Rambo T."/>
            <person name="Currie J."/>
            <person name="Collura K."/>
            <person name="Luo M."/>
            <person name="Yang T."/>
            <person name="Ammiraju J.S.S."/>
            <person name="Engler F."/>
            <person name="Soderlund C."/>
            <person name="Wing R.A."/>
            <person name="Palmer L.E."/>
            <person name="de la Bastide M."/>
            <person name="Spiegel L."/>
            <person name="Nascimento L."/>
            <person name="Zutavern T."/>
            <person name="O'Shaughnessy A."/>
            <person name="Dike S."/>
            <person name="Dedhia N."/>
            <person name="Preston R."/>
            <person name="Balija V."/>
            <person name="McCombie W.R."/>
            <person name="Chow T."/>
            <person name="Chen H."/>
            <person name="Chung M."/>
            <person name="Chen C."/>
            <person name="Shaw J."/>
            <person name="Wu H."/>
            <person name="Hsiao K."/>
            <person name="Chao Y."/>
            <person name="Chu M."/>
            <person name="Cheng C."/>
            <person name="Hour A."/>
            <person name="Lee P."/>
            <person name="Lin S."/>
            <person name="Lin Y."/>
            <person name="Liou J."/>
            <person name="Liu S."/>
            <person name="Hsing Y."/>
            <person name="Raghuvanshi S."/>
            <person name="Mohanty A."/>
            <person name="Bharti A.K."/>
            <person name="Gaur A."/>
            <person name="Gupta V."/>
            <person name="Kumar D."/>
            <person name="Ravi V."/>
            <person name="Vij S."/>
            <person name="Kapur A."/>
            <person name="Khurana P."/>
            <person name="Khurana P."/>
            <person name="Khurana J.P."/>
            <person name="Tyagi A.K."/>
            <person name="Gaikwad K."/>
            <person name="Singh A."/>
            <person name="Dalal V."/>
            <person name="Srivastava S."/>
            <person name="Dixit A."/>
            <person name="Pal A.K."/>
            <person name="Ghazi I.A."/>
            <person name="Yadav M."/>
            <person name="Pandit A."/>
            <person name="Bhargava A."/>
            <person name="Sureshbabu K."/>
            <person name="Batra K."/>
            <person name="Sharma T.R."/>
            <person name="Mohapatra T."/>
            <person name="Singh N.K."/>
            <person name="Messing J."/>
            <person name="Nelson A.B."/>
            <person name="Fuks G."/>
            <person name="Kavchok S."/>
            <person name="Keizer G."/>
            <person name="Linton E."/>
            <person name="Llaca V."/>
            <person name="Song R."/>
            <person name="Tanyolac B."/>
            <person name="Young S."/>
            <person name="Ho-Il K."/>
            <person name="Hahn J.H."/>
            <person name="Sangsakoo G."/>
            <person name="Vanavichit A."/>
            <person name="de Mattos Luiz.A.T."/>
            <person name="Zimmer P.D."/>
            <person name="Malone G."/>
            <person name="Dellagostin O."/>
            <person name="de Oliveira A.C."/>
            <person name="Bevan M."/>
            <person name="Bancroft I."/>
            <person name="Minx P."/>
            <person name="Cordum H."/>
            <person name="Wilson R."/>
            <person name="Cheng Z."/>
            <person name="Jin W."/>
            <person name="Jiang J."/>
            <person name="Leong S.A."/>
            <person name="Iwama H."/>
            <person name="Gojobori T."/>
            <person name="Itoh T."/>
            <person name="Niimura Y."/>
            <person name="Fujii Y."/>
            <person name="Habara T."/>
            <person name="Sakai H."/>
            <person name="Sato Y."/>
            <person name="Wilson G."/>
            <person name="Kumar K."/>
            <person name="McCouch S."/>
            <person name="Juretic N."/>
            <person name="Hoen D."/>
            <person name="Wright S."/>
            <person name="Bruskiewich R."/>
            <person name="Bureau T."/>
            <person name="Miyao A."/>
            <person name="Hirochika H."/>
            <person name="Nishikawa T."/>
            <person name="Kadowaki K."/>
            <person name="Sugiura M."/>
            <person name="Burr B."/>
            <person name="Sasaki T."/>
        </authorList>
    </citation>
    <scope>NUCLEOTIDE SEQUENCE [LARGE SCALE GENOMIC DNA]</scope>
    <source>
        <strain evidence="3">cv. Nipponbare</strain>
    </source>
</reference>
<proteinExistence type="predicted"/>
<evidence type="ECO:0000313" key="2">
    <source>
        <dbReference type="EMBL" id="BAC83860.1"/>
    </source>
</evidence>
<feature type="compositionally biased region" description="Low complexity" evidence="1">
    <location>
        <begin position="135"/>
        <end position="148"/>
    </location>
</feature>
<dbReference type="AlphaFoldDB" id="Q6Z4I0"/>
<feature type="region of interest" description="Disordered" evidence="1">
    <location>
        <begin position="1"/>
        <end position="42"/>
    </location>
</feature>
<dbReference type="EMBL" id="AP005173">
    <property type="protein sequence ID" value="BAC83860.1"/>
    <property type="molecule type" value="Genomic_DNA"/>
</dbReference>